<name>A0A2Z4BSE5_9VIRU</name>
<dbReference type="EMBL" id="MG571898">
    <property type="protein sequence ID" value="AWU66056.1"/>
    <property type="molecule type" value="Genomic_DNA"/>
</dbReference>
<proteinExistence type="predicted"/>
<dbReference type="InterPro" id="IPR027417">
    <property type="entry name" value="P-loop_NTPase"/>
</dbReference>
<evidence type="ECO:0000313" key="1">
    <source>
        <dbReference type="EMBL" id="AWU66056.1"/>
    </source>
</evidence>
<organism evidence="1">
    <name type="scientific">Circular ssDNA virus sp</name>
    <dbReference type="NCBI Taxonomy" id="2805939"/>
    <lineage>
        <taxon>Viruses</taxon>
    </lineage>
</organism>
<accession>A0A2Z4BSE5</accession>
<dbReference type="Gene3D" id="3.40.50.300">
    <property type="entry name" value="P-loop containing nucleotide triphosphate hydrolases"/>
    <property type="match status" value="1"/>
</dbReference>
<protein>
    <submittedName>
        <fullName evidence="1">Uncharacterized protein</fullName>
    </submittedName>
</protein>
<sequence>MGDQFFFMEGITTLVLRGISGVGKTVLRKLLEKVLEKLGKRVKVISKDEYRRFLDEREGYHYTKEEEEKVSEWYRGEYREQAKRKDLQYIICDNTHVRESELLIPCTPTGRVSKIIIIEVGDIFSESKSSIPTAIVERQRKEMDNYETRHTLFRLCCQGASLINIPAFDATEEVAEEIIDDCEKDFI</sequence>
<reference evidence="1" key="1">
    <citation type="submission" date="2017-11" db="EMBL/GenBank/DDBJ databases">
        <title>Uncontacted Amerindians fecal virome includes widely dispersed human pathogens.</title>
        <authorList>
            <person name="Siqueira J.D."/>
            <person name="Dominguez-Bello M.G."/>
            <person name="Deng X."/>
            <person name="Delwart E."/>
        </authorList>
    </citation>
    <scope>NUCLEOTIDE SEQUENCE</scope>
</reference>
<dbReference type="SUPFAM" id="SSF52540">
    <property type="entry name" value="P-loop containing nucleoside triphosphate hydrolases"/>
    <property type="match status" value="1"/>
</dbReference>